<dbReference type="AlphaFoldDB" id="A3VM23"/>
<dbReference type="STRING" id="314271.RB2654_11964"/>
<dbReference type="InterPro" id="IPR008407">
    <property type="entry name" value="Brnchd-chn_aa_trnsp_AzlD"/>
</dbReference>
<feature type="transmembrane region" description="Helical" evidence="1">
    <location>
        <begin position="12"/>
        <end position="31"/>
    </location>
</feature>
<keyword evidence="1" id="KW-0472">Membrane</keyword>
<dbReference type="eggNOG" id="COG4392">
    <property type="taxonomic scope" value="Bacteria"/>
</dbReference>
<accession>A3VM23</accession>
<dbReference type="EMBL" id="AAMT01000027">
    <property type="protein sequence ID" value="EAQ10715.1"/>
    <property type="molecule type" value="Genomic_DNA"/>
</dbReference>
<keyword evidence="1" id="KW-1133">Transmembrane helix</keyword>
<organism evidence="2 3">
    <name type="scientific">Maritimibacter alkaliphilus HTCC2654</name>
    <dbReference type="NCBI Taxonomy" id="314271"/>
    <lineage>
        <taxon>Bacteria</taxon>
        <taxon>Pseudomonadati</taxon>
        <taxon>Pseudomonadota</taxon>
        <taxon>Alphaproteobacteria</taxon>
        <taxon>Rhodobacterales</taxon>
        <taxon>Roseobacteraceae</taxon>
        <taxon>Maritimibacter</taxon>
    </lineage>
</organism>
<comment type="caution">
    <text evidence="2">The sequence shown here is derived from an EMBL/GenBank/DDBJ whole genome shotgun (WGS) entry which is preliminary data.</text>
</comment>
<gene>
    <name evidence="2" type="ORF">RB2654_11964</name>
</gene>
<evidence type="ECO:0000313" key="3">
    <source>
        <dbReference type="Proteomes" id="UP000002931"/>
    </source>
</evidence>
<dbReference type="Proteomes" id="UP000002931">
    <property type="component" value="Unassembled WGS sequence"/>
</dbReference>
<keyword evidence="3" id="KW-1185">Reference proteome</keyword>
<reference evidence="2 3" key="1">
    <citation type="journal article" date="2010" name="J. Bacteriol.">
        <title>Genome sequences of Pelagibaca bermudensis HTCC2601T and Maritimibacter alkaliphilus HTCC2654T, the type strains of two marine Roseobacter genera.</title>
        <authorList>
            <person name="Thrash J.C."/>
            <person name="Cho J.C."/>
            <person name="Ferriera S."/>
            <person name="Johnson J."/>
            <person name="Vergin K.L."/>
            <person name="Giovannoni S.J."/>
        </authorList>
    </citation>
    <scope>NUCLEOTIDE SEQUENCE [LARGE SCALE GENOMIC DNA]</scope>
    <source>
        <strain evidence="2 3">HTCC2654</strain>
    </source>
</reference>
<proteinExistence type="predicted"/>
<feature type="transmembrane region" description="Helical" evidence="1">
    <location>
        <begin position="43"/>
        <end position="65"/>
    </location>
</feature>
<dbReference type="RefSeq" id="WP_008331872.1">
    <property type="nucleotide sequence ID" value="NZ_CH902578.1"/>
</dbReference>
<keyword evidence="1 2" id="KW-0812">Transmembrane</keyword>
<protein>
    <submittedName>
        <fullName evidence="2">Putative transmembrane protein</fullName>
    </submittedName>
</protein>
<sequence>MITMPDSTVWLVIVLLGVGTFLIRFSFLGLIGDRDLPPWILRALRYTPVAVLPGLVAPLVLWPAATNGEPDATRLVTAAVTLAVGMITKNLVAGILSGAGAFYLMTWLVG</sequence>
<name>A3VM23_9RHOB</name>
<evidence type="ECO:0000313" key="2">
    <source>
        <dbReference type="EMBL" id="EAQ10715.1"/>
    </source>
</evidence>
<dbReference type="HOGENOM" id="CLU_157896_1_0_5"/>
<evidence type="ECO:0000256" key="1">
    <source>
        <dbReference type="SAM" id="Phobius"/>
    </source>
</evidence>
<dbReference type="Pfam" id="PF05437">
    <property type="entry name" value="AzlD"/>
    <property type="match status" value="1"/>
</dbReference>